<name>A0A382DT84_9ZZZZ</name>
<dbReference type="Gene3D" id="3.40.50.720">
    <property type="entry name" value="NAD(P)-binding Rossmann-like Domain"/>
    <property type="match status" value="1"/>
</dbReference>
<dbReference type="Pfam" id="PF00106">
    <property type="entry name" value="adh_short"/>
    <property type="match status" value="1"/>
</dbReference>
<dbReference type="GO" id="GO:0016020">
    <property type="term" value="C:membrane"/>
    <property type="evidence" value="ECO:0007669"/>
    <property type="project" value="TreeGrafter"/>
</dbReference>
<comment type="similarity">
    <text evidence="1">Belongs to the short-chain dehydrogenases/reductases (SDR) family.</text>
</comment>
<proteinExistence type="inferred from homology"/>
<dbReference type="EMBL" id="UINC01040638">
    <property type="protein sequence ID" value="SVB40787.1"/>
    <property type="molecule type" value="Genomic_DNA"/>
</dbReference>
<evidence type="ECO:0000313" key="3">
    <source>
        <dbReference type="EMBL" id="SVB40787.1"/>
    </source>
</evidence>
<sequence>MIEDLGGRVAVVTGAASGIGLAMGEAFLDAGMTVVLSDVDEMALGAQVERLSASVGDRVDGVVCDVTDPNATSDLADSAWDRHGAVHILCNNAGIAYAAPILQSTPTEWRWTFEVNVLGVAHGVMAFIPRMVEAGIGHVVNTASEAGLATNVICGMYAASKHAVVGLSEALYRELEDTPIGVSCLCPNAVSTAIFDVGRLRPDWVEVHGSGEDLQNSLSGMVKERGMAPETVANRVVEAVRTGKFWVLTHHETVPKALLRFEDLKANRNPSPNPVDMARLAVEEATDLPDR</sequence>
<reference evidence="3" key="1">
    <citation type="submission" date="2018-05" db="EMBL/GenBank/DDBJ databases">
        <authorList>
            <person name="Lanie J.A."/>
            <person name="Ng W.-L."/>
            <person name="Kazmierczak K.M."/>
            <person name="Andrzejewski T.M."/>
            <person name="Davidsen T.M."/>
            <person name="Wayne K.J."/>
            <person name="Tettelin H."/>
            <person name="Glass J.I."/>
            <person name="Rusch D."/>
            <person name="Podicherti R."/>
            <person name="Tsui H.-C.T."/>
            <person name="Winkler M.E."/>
        </authorList>
    </citation>
    <scope>NUCLEOTIDE SEQUENCE</scope>
</reference>
<dbReference type="PANTHER" id="PTHR44196">
    <property type="entry name" value="DEHYDROGENASE/REDUCTASE SDR FAMILY MEMBER 7B"/>
    <property type="match status" value="1"/>
</dbReference>
<dbReference type="CDD" id="cd05233">
    <property type="entry name" value="SDR_c"/>
    <property type="match status" value="1"/>
</dbReference>
<dbReference type="AlphaFoldDB" id="A0A382DT84"/>
<gene>
    <name evidence="3" type="ORF">METZ01_LOCUS193641</name>
</gene>
<dbReference type="PRINTS" id="PR00080">
    <property type="entry name" value="SDRFAMILY"/>
</dbReference>
<accession>A0A382DT84</accession>
<organism evidence="3">
    <name type="scientific">marine metagenome</name>
    <dbReference type="NCBI Taxonomy" id="408172"/>
    <lineage>
        <taxon>unclassified sequences</taxon>
        <taxon>metagenomes</taxon>
        <taxon>ecological metagenomes</taxon>
    </lineage>
</organism>
<evidence type="ECO:0008006" key="4">
    <source>
        <dbReference type="Google" id="ProtNLM"/>
    </source>
</evidence>
<evidence type="ECO:0000256" key="2">
    <source>
        <dbReference type="ARBA" id="ARBA00023002"/>
    </source>
</evidence>
<dbReference type="SUPFAM" id="SSF51735">
    <property type="entry name" value="NAD(P)-binding Rossmann-fold domains"/>
    <property type="match status" value="1"/>
</dbReference>
<dbReference type="PRINTS" id="PR00081">
    <property type="entry name" value="GDHRDH"/>
</dbReference>
<dbReference type="InterPro" id="IPR036291">
    <property type="entry name" value="NAD(P)-bd_dom_sf"/>
</dbReference>
<protein>
    <recommendedName>
        <fullName evidence="4">Short-chain dehydrogenase</fullName>
    </recommendedName>
</protein>
<dbReference type="GO" id="GO:0016491">
    <property type="term" value="F:oxidoreductase activity"/>
    <property type="evidence" value="ECO:0007669"/>
    <property type="project" value="UniProtKB-KW"/>
</dbReference>
<evidence type="ECO:0000256" key="1">
    <source>
        <dbReference type="ARBA" id="ARBA00006484"/>
    </source>
</evidence>
<keyword evidence="2" id="KW-0560">Oxidoreductase</keyword>
<dbReference type="PANTHER" id="PTHR44196:SF1">
    <property type="entry name" value="DEHYDROGENASE_REDUCTASE SDR FAMILY MEMBER 7B"/>
    <property type="match status" value="1"/>
</dbReference>
<dbReference type="InterPro" id="IPR002347">
    <property type="entry name" value="SDR_fam"/>
</dbReference>
<dbReference type="FunFam" id="3.40.50.720:FF:000084">
    <property type="entry name" value="Short-chain dehydrogenase reductase"/>
    <property type="match status" value="1"/>
</dbReference>